<dbReference type="AlphaFoldDB" id="A0A5S5DU46"/>
<dbReference type="RefSeq" id="WP_148868157.1">
    <property type="nucleotide sequence ID" value="NZ_VNIA01000001.1"/>
</dbReference>
<evidence type="ECO:0000259" key="1">
    <source>
        <dbReference type="PROSITE" id="PS51671"/>
    </source>
</evidence>
<sequence>MKDLEIRLKNTPGAIAEMGEILAEANISVEGGGVWLSGNKGIAHFLFKDTARARKALEAAGIEVIKENEILIQKLKQDVPGQLGKITRLMEQAGVNIEVLYSDHYNQLILVVDDYKKGKFVSDKWTNEQ</sequence>
<dbReference type="EMBL" id="VNIA01000001">
    <property type="protein sequence ID" value="TYP99431.1"/>
    <property type="molecule type" value="Genomic_DNA"/>
</dbReference>
<dbReference type="PANTHER" id="PTHR40099">
    <property type="entry name" value="ACETOLACTATE SYNTHASE, SMALL SUBUNIT"/>
    <property type="match status" value="1"/>
</dbReference>
<dbReference type="OrthoDB" id="1438443at2"/>
<protein>
    <recommendedName>
        <fullName evidence="1">ACT domain-containing protein</fullName>
    </recommendedName>
</protein>
<dbReference type="PANTHER" id="PTHR40099:SF1">
    <property type="entry name" value="ACETOLACTATE SYNTHASE, SMALL SUBUNIT"/>
    <property type="match status" value="1"/>
</dbReference>
<dbReference type="InterPro" id="IPR045865">
    <property type="entry name" value="ACT-like_dom_sf"/>
</dbReference>
<comment type="caution">
    <text evidence="2">The sequence shown here is derived from an EMBL/GenBank/DDBJ whole genome shotgun (WGS) entry which is preliminary data.</text>
</comment>
<proteinExistence type="predicted"/>
<gene>
    <name evidence="2" type="ORF">C7447_10127</name>
</gene>
<keyword evidence="3" id="KW-1185">Reference proteome</keyword>
<dbReference type="Gene3D" id="3.30.2130.10">
    <property type="entry name" value="VC0802-like"/>
    <property type="match status" value="1"/>
</dbReference>
<organism evidence="2 3">
    <name type="scientific">Tenacibaculum adriaticum</name>
    <dbReference type="NCBI Taxonomy" id="413713"/>
    <lineage>
        <taxon>Bacteria</taxon>
        <taxon>Pseudomonadati</taxon>
        <taxon>Bacteroidota</taxon>
        <taxon>Flavobacteriia</taxon>
        <taxon>Flavobacteriales</taxon>
        <taxon>Flavobacteriaceae</taxon>
        <taxon>Tenacibaculum</taxon>
    </lineage>
</organism>
<dbReference type="SUPFAM" id="SSF55021">
    <property type="entry name" value="ACT-like"/>
    <property type="match status" value="2"/>
</dbReference>
<accession>A0A5S5DU46</accession>
<dbReference type="InterPro" id="IPR002912">
    <property type="entry name" value="ACT_dom"/>
</dbReference>
<dbReference type="Proteomes" id="UP000323136">
    <property type="component" value="Unassembled WGS sequence"/>
</dbReference>
<evidence type="ECO:0000313" key="2">
    <source>
        <dbReference type="EMBL" id="TYP99431.1"/>
    </source>
</evidence>
<reference evidence="2 3" key="1">
    <citation type="submission" date="2019-07" db="EMBL/GenBank/DDBJ databases">
        <title>Genomic Encyclopedia of Type Strains, Phase IV (KMG-IV): sequencing the most valuable type-strain genomes for metagenomic binning, comparative biology and taxonomic classification.</title>
        <authorList>
            <person name="Goeker M."/>
        </authorList>
    </citation>
    <scope>NUCLEOTIDE SEQUENCE [LARGE SCALE GENOMIC DNA]</scope>
    <source>
        <strain evidence="2 3">DSM 18961</strain>
    </source>
</reference>
<feature type="domain" description="ACT" evidence="1">
    <location>
        <begin position="3"/>
        <end position="73"/>
    </location>
</feature>
<dbReference type="PROSITE" id="PS51671">
    <property type="entry name" value="ACT"/>
    <property type="match status" value="1"/>
</dbReference>
<name>A0A5S5DU46_9FLAO</name>
<dbReference type="Pfam" id="PF19571">
    <property type="entry name" value="ACT_8"/>
    <property type="match status" value="1"/>
</dbReference>
<dbReference type="InterPro" id="IPR045739">
    <property type="entry name" value="ACT_dom_pair"/>
</dbReference>
<evidence type="ECO:0000313" key="3">
    <source>
        <dbReference type="Proteomes" id="UP000323136"/>
    </source>
</evidence>